<feature type="domain" description="Histidine kinase" evidence="7">
    <location>
        <begin position="335"/>
        <end position="558"/>
    </location>
</feature>
<dbReference type="RefSeq" id="WP_072905013.1">
    <property type="nucleotide sequence ID" value="NZ_FQZT01000001.1"/>
</dbReference>
<feature type="modified residue" description="4-aspartylphosphate" evidence="6">
    <location>
        <position position="59"/>
    </location>
</feature>
<dbReference type="Proteomes" id="UP000184171">
    <property type="component" value="Unassembled WGS sequence"/>
</dbReference>
<dbReference type="Pfam" id="PF00512">
    <property type="entry name" value="HisKA"/>
    <property type="match status" value="1"/>
</dbReference>
<dbReference type="SMART" id="SM00448">
    <property type="entry name" value="REC"/>
    <property type="match status" value="1"/>
</dbReference>
<dbReference type="PANTHER" id="PTHR43547">
    <property type="entry name" value="TWO-COMPONENT HISTIDINE KINASE"/>
    <property type="match status" value="1"/>
</dbReference>
<dbReference type="GO" id="GO:0000155">
    <property type="term" value="F:phosphorelay sensor kinase activity"/>
    <property type="evidence" value="ECO:0007669"/>
    <property type="project" value="InterPro"/>
</dbReference>
<evidence type="ECO:0000313" key="9">
    <source>
        <dbReference type="EMBL" id="SHI53657.1"/>
    </source>
</evidence>
<dbReference type="PROSITE" id="PS50110">
    <property type="entry name" value="RESPONSE_REGULATORY"/>
    <property type="match status" value="1"/>
</dbReference>
<dbReference type="InterPro" id="IPR036097">
    <property type="entry name" value="HisK_dim/P_sf"/>
</dbReference>
<keyword evidence="10" id="KW-1185">Reference proteome</keyword>
<evidence type="ECO:0000259" key="7">
    <source>
        <dbReference type="PROSITE" id="PS50109"/>
    </source>
</evidence>
<evidence type="ECO:0000256" key="6">
    <source>
        <dbReference type="PROSITE-ProRule" id="PRU00169"/>
    </source>
</evidence>
<accession>A0A1M6BY77</accession>
<dbReference type="SMART" id="SM00387">
    <property type="entry name" value="HATPase_c"/>
    <property type="match status" value="1"/>
</dbReference>
<dbReference type="EC" id="2.7.13.3" evidence="2"/>
<dbReference type="InterPro" id="IPR003661">
    <property type="entry name" value="HisK_dim/P_dom"/>
</dbReference>
<dbReference type="InterPro" id="IPR005467">
    <property type="entry name" value="His_kinase_dom"/>
</dbReference>
<dbReference type="CDD" id="cd00082">
    <property type="entry name" value="HisKA"/>
    <property type="match status" value="1"/>
</dbReference>
<evidence type="ECO:0000256" key="3">
    <source>
        <dbReference type="ARBA" id="ARBA00022553"/>
    </source>
</evidence>
<dbReference type="Pfam" id="PF00072">
    <property type="entry name" value="Response_reg"/>
    <property type="match status" value="1"/>
</dbReference>
<dbReference type="InterPro" id="IPR029016">
    <property type="entry name" value="GAF-like_dom_sf"/>
</dbReference>
<protein>
    <recommendedName>
        <fullName evidence="2">histidine kinase</fullName>
        <ecNumber evidence="2">2.7.13.3</ecNumber>
    </recommendedName>
</protein>
<dbReference type="Gene3D" id="3.30.450.40">
    <property type="match status" value="1"/>
</dbReference>
<organism evidence="9 10">
    <name type="scientific">Malonomonas rubra DSM 5091</name>
    <dbReference type="NCBI Taxonomy" id="1122189"/>
    <lineage>
        <taxon>Bacteria</taxon>
        <taxon>Pseudomonadati</taxon>
        <taxon>Thermodesulfobacteriota</taxon>
        <taxon>Desulfuromonadia</taxon>
        <taxon>Desulfuromonadales</taxon>
        <taxon>Geopsychrobacteraceae</taxon>
        <taxon>Malonomonas</taxon>
    </lineage>
</organism>
<comment type="catalytic activity">
    <reaction evidence="1">
        <text>ATP + protein L-histidine = ADP + protein N-phospho-L-histidine.</text>
        <dbReference type="EC" id="2.7.13.3"/>
    </reaction>
</comment>
<evidence type="ECO:0000259" key="8">
    <source>
        <dbReference type="PROSITE" id="PS50110"/>
    </source>
</evidence>
<proteinExistence type="predicted"/>
<dbReference type="SUPFAM" id="SSF55874">
    <property type="entry name" value="ATPase domain of HSP90 chaperone/DNA topoisomerase II/histidine kinase"/>
    <property type="match status" value="1"/>
</dbReference>
<dbReference type="STRING" id="1122189.SAMN02745165_00340"/>
<dbReference type="Gene3D" id="3.30.565.10">
    <property type="entry name" value="Histidine kinase-like ATPase, C-terminal domain"/>
    <property type="match status" value="1"/>
</dbReference>
<evidence type="ECO:0000256" key="1">
    <source>
        <dbReference type="ARBA" id="ARBA00000085"/>
    </source>
</evidence>
<dbReference type="SUPFAM" id="SSF55781">
    <property type="entry name" value="GAF domain-like"/>
    <property type="match status" value="1"/>
</dbReference>
<dbReference type="SUPFAM" id="SSF52172">
    <property type="entry name" value="CheY-like"/>
    <property type="match status" value="1"/>
</dbReference>
<dbReference type="InterPro" id="IPR001789">
    <property type="entry name" value="Sig_transdc_resp-reg_receiver"/>
</dbReference>
<dbReference type="AlphaFoldDB" id="A0A1M6BY77"/>
<dbReference type="PROSITE" id="PS50109">
    <property type="entry name" value="HIS_KIN"/>
    <property type="match status" value="1"/>
</dbReference>
<keyword evidence="3 6" id="KW-0597">Phosphoprotein</keyword>
<reference evidence="9 10" key="1">
    <citation type="submission" date="2016-11" db="EMBL/GenBank/DDBJ databases">
        <authorList>
            <person name="Jaros S."/>
            <person name="Januszkiewicz K."/>
            <person name="Wedrychowicz H."/>
        </authorList>
    </citation>
    <scope>NUCLEOTIDE SEQUENCE [LARGE SCALE GENOMIC DNA]</scope>
    <source>
        <strain evidence="9 10">DSM 5091</strain>
    </source>
</reference>
<feature type="domain" description="Response regulatory" evidence="8">
    <location>
        <begin position="10"/>
        <end position="124"/>
    </location>
</feature>
<dbReference type="Pfam" id="PF02518">
    <property type="entry name" value="HATPase_c"/>
    <property type="match status" value="1"/>
</dbReference>
<name>A0A1M6BY77_MALRU</name>
<dbReference type="SUPFAM" id="SSF47384">
    <property type="entry name" value="Homodimeric domain of signal transducing histidine kinase"/>
    <property type="match status" value="1"/>
</dbReference>
<keyword evidence="5 9" id="KW-0418">Kinase</keyword>
<dbReference type="InterPro" id="IPR003594">
    <property type="entry name" value="HATPase_dom"/>
</dbReference>
<dbReference type="SMART" id="SM00388">
    <property type="entry name" value="HisKA"/>
    <property type="match status" value="1"/>
</dbReference>
<sequence length="565" mass="63540">MTEQAQIEQAILLIDDVPLILDLLQDILESRGYRVIRSETGGQVTEILDREDIALVFCDVALPDINGVEVLRMIKQHTPEIQVIMISGQEDFNIAREVLRERALDYLVKPFTQEEVLEAVNQGLDAYRHAVNQSRARLEAQRRMGDLVLLKKIGETASSGSDLQELFDLILDSIVDSADVEVASLMLVEDDGLLHIAAARGLSEEIVNTVRVASGEGISGHVFASREPVLISNIDHDSRFEGHVGGKRYKDQSLLSVPIVVRDEIVGVINVNNKRSGGSFDLEDQNLLVAIANQVALAMENFELVNSLRSQAATLERTNDELVRMNRARTRLVCNLSHELKTPLTSIMGYVDLSLTFYEKLSEAEFKEHLQLVREEGERLEKLITGMLRLFSIESEREVWRWKAFGVPWPVADSFQYYNKQMATRELATEIDIEEDLPEVYGDQEKFSMAFNCLVDNAVKFNRDGGLIRVKAESRMFEGLQYVYLQIFNQGQTVPLEARSTIFNSYTQLGDIDTEKPHGVGIGLALVKVVVDRMKGDIFLEEVKGEGTSFGMLLPTEETYNQLKG</sequence>
<evidence type="ECO:0000256" key="2">
    <source>
        <dbReference type="ARBA" id="ARBA00012438"/>
    </source>
</evidence>
<keyword evidence="4" id="KW-0808">Transferase</keyword>
<evidence type="ECO:0000313" key="10">
    <source>
        <dbReference type="Proteomes" id="UP000184171"/>
    </source>
</evidence>
<dbReference type="Gene3D" id="3.40.50.2300">
    <property type="match status" value="1"/>
</dbReference>
<dbReference type="Gene3D" id="1.10.287.130">
    <property type="match status" value="1"/>
</dbReference>
<dbReference type="Pfam" id="PF13185">
    <property type="entry name" value="GAF_2"/>
    <property type="match status" value="1"/>
</dbReference>
<dbReference type="InterPro" id="IPR011006">
    <property type="entry name" value="CheY-like_superfamily"/>
</dbReference>
<evidence type="ECO:0000256" key="4">
    <source>
        <dbReference type="ARBA" id="ARBA00022679"/>
    </source>
</evidence>
<dbReference type="InterPro" id="IPR036890">
    <property type="entry name" value="HATPase_C_sf"/>
</dbReference>
<evidence type="ECO:0000256" key="5">
    <source>
        <dbReference type="ARBA" id="ARBA00022777"/>
    </source>
</evidence>
<dbReference type="SMART" id="SM00065">
    <property type="entry name" value="GAF"/>
    <property type="match status" value="1"/>
</dbReference>
<dbReference type="EMBL" id="FQZT01000001">
    <property type="protein sequence ID" value="SHI53657.1"/>
    <property type="molecule type" value="Genomic_DNA"/>
</dbReference>
<dbReference type="PANTHER" id="PTHR43547:SF2">
    <property type="entry name" value="HYBRID SIGNAL TRANSDUCTION HISTIDINE KINASE C"/>
    <property type="match status" value="1"/>
</dbReference>
<dbReference type="InterPro" id="IPR004358">
    <property type="entry name" value="Sig_transdc_His_kin-like_C"/>
</dbReference>
<dbReference type="PRINTS" id="PR00344">
    <property type="entry name" value="BCTRLSENSOR"/>
</dbReference>
<dbReference type="OrthoDB" id="5342753at2"/>
<gene>
    <name evidence="9" type="ORF">SAMN02745165_00340</name>
</gene>
<dbReference type="InterPro" id="IPR003018">
    <property type="entry name" value="GAF"/>
</dbReference>